<organism evidence="1 2">
    <name type="scientific">Solanum tuberosum</name>
    <name type="common">Potato</name>
    <dbReference type="NCBI Taxonomy" id="4113"/>
    <lineage>
        <taxon>Eukaryota</taxon>
        <taxon>Viridiplantae</taxon>
        <taxon>Streptophyta</taxon>
        <taxon>Embryophyta</taxon>
        <taxon>Tracheophyta</taxon>
        <taxon>Spermatophyta</taxon>
        <taxon>Magnoliopsida</taxon>
        <taxon>eudicotyledons</taxon>
        <taxon>Gunneridae</taxon>
        <taxon>Pentapetalae</taxon>
        <taxon>asterids</taxon>
        <taxon>lamiids</taxon>
        <taxon>Solanales</taxon>
        <taxon>Solanaceae</taxon>
        <taxon>Solanoideae</taxon>
        <taxon>Solaneae</taxon>
        <taxon>Solanum</taxon>
    </lineage>
</organism>
<dbReference type="HOGENOM" id="CLU_2201668_0_0_1"/>
<dbReference type="Gramene" id="PGSC0003DMT400084981">
    <property type="protein sequence ID" value="PGSC0003DMT400084981"/>
    <property type="gene ID" value="PGSC0003DMG400034552"/>
</dbReference>
<dbReference type="Proteomes" id="UP000011115">
    <property type="component" value="Unassembled WGS sequence"/>
</dbReference>
<name>M1D8I0_SOLTU</name>
<keyword evidence="2" id="KW-1185">Reference proteome</keyword>
<dbReference type="AlphaFoldDB" id="M1D8I0"/>
<dbReference type="EnsemblPlants" id="PGSC0003DMT400084981">
    <property type="protein sequence ID" value="PGSC0003DMT400084981"/>
    <property type="gene ID" value="PGSC0003DMG400034552"/>
</dbReference>
<sequence>MVIPKTTWRATEWLFSSPKVPACQPWGRTNWRQKWGVSESSIDSAITRWIAQSHRTWKAEDQCKVAMEGSKRRITEPLGEARLIPPTGLSCQKVGNYKLDFKREIEEI</sequence>
<evidence type="ECO:0000313" key="2">
    <source>
        <dbReference type="Proteomes" id="UP000011115"/>
    </source>
</evidence>
<reference evidence="2" key="1">
    <citation type="journal article" date="2011" name="Nature">
        <title>Genome sequence and analysis of the tuber crop potato.</title>
        <authorList>
            <consortium name="The Potato Genome Sequencing Consortium"/>
        </authorList>
    </citation>
    <scope>NUCLEOTIDE SEQUENCE [LARGE SCALE GENOMIC DNA]</scope>
    <source>
        <strain evidence="2">cv. DM1-3 516 R44</strain>
    </source>
</reference>
<accession>M1D8I0</accession>
<dbReference type="PaxDb" id="4113-PGSC0003DMT400084981"/>
<reference evidence="1" key="2">
    <citation type="submission" date="2015-06" db="UniProtKB">
        <authorList>
            <consortium name="EnsemblPlants"/>
        </authorList>
    </citation>
    <scope>IDENTIFICATION</scope>
    <source>
        <strain evidence="1">DM1-3 516 R44</strain>
    </source>
</reference>
<protein>
    <submittedName>
        <fullName evidence="1">Uncharacterized protein</fullName>
    </submittedName>
</protein>
<evidence type="ECO:0000313" key="1">
    <source>
        <dbReference type="EnsemblPlants" id="PGSC0003DMT400084981"/>
    </source>
</evidence>
<dbReference type="InParanoid" id="M1D8I0"/>
<proteinExistence type="predicted"/>